<dbReference type="GO" id="GO:0051898">
    <property type="term" value="P:negative regulation of phosphatidylinositol 3-kinase/protein kinase B signal transduction"/>
    <property type="evidence" value="ECO:0007669"/>
    <property type="project" value="TreeGrafter"/>
</dbReference>
<dbReference type="OrthoDB" id="5797019at2759"/>
<dbReference type="PANTHER" id="PTHR10063:SF0">
    <property type="entry name" value="TUBERIN"/>
    <property type="match status" value="1"/>
</dbReference>
<dbReference type="EnsemblMetazoa" id="CapteT91111">
    <property type="protein sequence ID" value="CapteP91111"/>
    <property type="gene ID" value="CapteG91111"/>
</dbReference>
<dbReference type="EMBL" id="AMQN01013289">
    <property type="status" value="NOT_ANNOTATED_CDS"/>
    <property type="molecule type" value="Genomic_DNA"/>
</dbReference>
<accession>R7TFF6</accession>
<dbReference type="STRING" id="283909.R7TFF6"/>
<gene>
    <name evidence="2" type="ORF">CAPTEDRAFT_91111</name>
</gene>
<dbReference type="Pfam" id="PF11864">
    <property type="entry name" value="DUF3384"/>
    <property type="match status" value="1"/>
</dbReference>
<dbReference type="GO" id="GO:0005634">
    <property type="term" value="C:nucleus"/>
    <property type="evidence" value="ECO:0007669"/>
    <property type="project" value="InterPro"/>
</dbReference>
<dbReference type="EMBL" id="KB310103">
    <property type="protein sequence ID" value="ELT92479.1"/>
    <property type="molecule type" value="Genomic_DNA"/>
</dbReference>
<dbReference type="InterPro" id="IPR027107">
    <property type="entry name" value="Tuberin/Ral-act_asu"/>
</dbReference>
<organism evidence="2">
    <name type="scientific">Capitella teleta</name>
    <name type="common">Polychaete worm</name>
    <dbReference type="NCBI Taxonomy" id="283909"/>
    <lineage>
        <taxon>Eukaryota</taxon>
        <taxon>Metazoa</taxon>
        <taxon>Spiralia</taxon>
        <taxon>Lophotrochozoa</taxon>
        <taxon>Annelida</taxon>
        <taxon>Polychaeta</taxon>
        <taxon>Sedentaria</taxon>
        <taxon>Scolecida</taxon>
        <taxon>Capitellidae</taxon>
        <taxon>Capitella</taxon>
    </lineage>
</organism>
<dbReference type="GO" id="GO:0033596">
    <property type="term" value="C:TSC1-TSC2 complex"/>
    <property type="evidence" value="ECO:0007669"/>
    <property type="project" value="TreeGrafter"/>
</dbReference>
<dbReference type="AlphaFoldDB" id="R7TFF6"/>
<evidence type="ECO:0000313" key="2">
    <source>
        <dbReference type="EMBL" id="ELT92479.1"/>
    </source>
</evidence>
<dbReference type="GO" id="GO:0046627">
    <property type="term" value="P:negative regulation of insulin receptor signaling pathway"/>
    <property type="evidence" value="ECO:0007669"/>
    <property type="project" value="TreeGrafter"/>
</dbReference>
<dbReference type="HOGENOM" id="CLU_092280_0_0_1"/>
<name>R7TFF6_CAPTE</name>
<evidence type="ECO:0000259" key="1">
    <source>
        <dbReference type="Pfam" id="PF11864"/>
    </source>
</evidence>
<proteinExistence type="predicted"/>
<dbReference type="GO" id="GO:0051726">
    <property type="term" value="P:regulation of cell cycle"/>
    <property type="evidence" value="ECO:0007669"/>
    <property type="project" value="TreeGrafter"/>
</dbReference>
<dbReference type="OMA" id="WIPAITH"/>
<protein>
    <recommendedName>
        <fullName evidence="1">Tuberin N-terminal domain-containing protein</fullName>
    </recommendedName>
</protein>
<evidence type="ECO:0000313" key="4">
    <source>
        <dbReference type="Proteomes" id="UP000014760"/>
    </source>
</evidence>
<dbReference type="PANTHER" id="PTHR10063">
    <property type="entry name" value="TUBERIN"/>
    <property type="match status" value="1"/>
</dbReference>
<reference evidence="3" key="3">
    <citation type="submission" date="2015-06" db="UniProtKB">
        <authorList>
            <consortium name="EnsemblMetazoa"/>
        </authorList>
    </citation>
    <scope>IDENTIFICATION</scope>
</reference>
<dbReference type="GO" id="GO:0005096">
    <property type="term" value="F:GTPase activator activity"/>
    <property type="evidence" value="ECO:0007669"/>
    <property type="project" value="InterPro"/>
</dbReference>
<dbReference type="GO" id="GO:0030178">
    <property type="term" value="P:negative regulation of Wnt signaling pathway"/>
    <property type="evidence" value="ECO:0007669"/>
    <property type="project" value="TreeGrafter"/>
</dbReference>
<evidence type="ECO:0000313" key="3">
    <source>
        <dbReference type="EnsemblMetazoa" id="CapteP91111"/>
    </source>
</evidence>
<dbReference type="Proteomes" id="UP000014760">
    <property type="component" value="Unassembled WGS sequence"/>
</dbReference>
<reference evidence="4" key="1">
    <citation type="submission" date="2012-12" db="EMBL/GenBank/DDBJ databases">
        <authorList>
            <person name="Hellsten U."/>
            <person name="Grimwood J."/>
            <person name="Chapman J.A."/>
            <person name="Shapiro H."/>
            <person name="Aerts A."/>
            <person name="Otillar R.P."/>
            <person name="Terry A.Y."/>
            <person name="Boore J.L."/>
            <person name="Simakov O."/>
            <person name="Marletaz F."/>
            <person name="Cho S.-J."/>
            <person name="Edsinger-Gonzales E."/>
            <person name="Havlak P."/>
            <person name="Kuo D.-H."/>
            <person name="Larsson T."/>
            <person name="Lv J."/>
            <person name="Arendt D."/>
            <person name="Savage R."/>
            <person name="Osoegawa K."/>
            <person name="de Jong P."/>
            <person name="Lindberg D.R."/>
            <person name="Seaver E.C."/>
            <person name="Weisblat D.A."/>
            <person name="Putnam N.H."/>
            <person name="Grigoriev I.V."/>
            <person name="Rokhsar D.S."/>
        </authorList>
    </citation>
    <scope>NUCLEOTIDE SEQUENCE</scope>
    <source>
        <strain evidence="4">I ESC-2004</strain>
    </source>
</reference>
<reference evidence="2 4" key="2">
    <citation type="journal article" date="2013" name="Nature">
        <title>Insights into bilaterian evolution from three spiralian genomes.</title>
        <authorList>
            <person name="Simakov O."/>
            <person name="Marletaz F."/>
            <person name="Cho S.J."/>
            <person name="Edsinger-Gonzales E."/>
            <person name="Havlak P."/>
            <person name="Hellsten U."/>
            <person name="Kuo D.H."/>
            <person name="Larsson T."/>
            <person name="Lv J."/>
            <person name="Arendt D."/>
            <person name="Savage R."/>
            <person name="Osoegawa K."/>
            <person name="de Jong P."/>
            <person name="Grimwood J."/>
            <person name="Chapman J.A."/>
            <person name="Shapiro H."/>
            <person name="Aerts A."/>
            <person name="Otillar R.P."/>
            <person name="Terry A.Y."/>
            <person name="Boore J.L."/>
            <person name="Grigoriev I.V."/>
            <person name="Lindberg D.R."/>
            <person name="Seaver E.C."/>
            <person name="Weisblat D.A."/>
            <person name="Putnam N.H."/>
            <person name="Rokhsar D.S."/>
        </authorList>
    </citation>
    <scope>NUCLEOTIDE SEQUENCE</scope>
    <source>
        <strain evidence="2 4">I ESC-2004</strain>
    </source>
</reference>
<keyword evidence="4" id="KW-1185">Reference proteome</keyword>
<sequence length="211" mass="24035">MADNKGAKHSEESKLNKLKHFFGIRASKAGTLNVGNARPQPQEFTLTRELLKDLSQGTPANHRLKTIRELSEVIQCKRLEENAVEVIWLTVQDLLDPKVATDDRHLALRFLQNLVRGQYQQLGMMRAQFFRVIKSHDLIEDLPQRLELFQALTSDGKDLLLFEEETGPFLLDWMKIALASPCVAPFLSLVINVIKFNAVYLDEDIVKGLIL</sequence>
<feature type="domain" description="Tuberin N-terminal" evidence="1">
    <location>
        <begin position="61"/>
        <end position="210"/>
    </location>
</feature>
<dbReference type="GO" id="GO:0032007">
    <property type="term" value="P:negative regulation of TOR signaling"/>
    <property type="evidence" value="ECO:0007669"/>
    <property type="project" value="TreeGrafter"/>
</dbReference>
<dbReference type="InterPro" id="IPR024584">
    <property type="entry name" value="Tuberin_N"/>
</dbReference>